<reference evidence="1" key="1">
    <citation type="submission" date="2023-04" db="EMBL/GenBank/DDBJ databases">
        <title>Draft Genome sequencing of Naganishia species isolated from polar environments using Oxford Nanopore Technology.</title>
        <authorList>
            <person name="Leo P."/>
            <person name="Venkateswaran K."/>
        </authorList>
    </citation>
    <scope>NUCLEOTIDE SEQUENCE</scope>
    <source>
        <strain evidence="1">DBVPG 5303</strain>
    </source>
</reference>
<evidence type="ECO:0000313" key="1">
    <source>
        <dbReference type="EMBL" id="KAJ9125835.1"/>
    </source>
</evidence>
<gene>
    <name evidence="1" type="ORF">QFC24_002619</name>
</gene>
<keyword evidence="2" id="KW-1185">Reference proteome</keyword>
<sequence length="1260" mass="140889">MSKPSSRRAFRKPNHNALGLAGALGEDGGDSDGDMAGNAEENSSRAQRFATNLEGNRFRELEQYRMQERKLAIAQGLIADPDKPTSLEDAIEFVGQCTEMCPLFEREEREFKKNVHPLEQKEGQPGRIDPAKAVTMYHRSAAGIDQPLPSDVRTPATLKRTLDYLFYEVMTTQPPDLSEPATPLSALRYTHGFIRDRTRGIRQDFTYQRHVGIAENIECHERIARFHILAIHVMARLEDAQFLKQEAEQLNKTLISLIELYDDQRLDGRTCSNEPEFRAYQLLSHLNDNEVARTILDLPQDVFNHPYLQLAFTFRALAQRNFDSQKVGSKYNAEISLNFFTRFFKRAKKSDVPFLMACLAHNKFGDIRRAGVRALMRAYPAPPQGVVLRNGDDPANARVIPTGVFMKLLQCETEAEAMGIADALGVEPYYPRGIDGLDPSQPLGFLVNTSADFDDNGDAPPAAPSAEIENKRYGATYQDIIDGKLAQAKQSRTPHSLPVEARARVHSKITSANPSSGIAVASQSGFQPVSVAGGPSFSFSSNLNATANSFQPSTFAFQSTQAPDLPTVRAPTRPASNFSIPRESAFNPGPSAVSAMPNDGTPDNGRSAFTSLPLDHAPAPRPLSLPTAVTDRPSTPARESGSDSAAKPTAKVTIQLPSSQLERPTVLPPPRKRHSQALVDTLAKRLTSEAIVKHVKSTVHRVTEDTIALEHVHRQKLYAKKQLQRRAQVESMLCERILMQMADEIIRDEAADAYGEEMWESPLRQRTFTWWRLKAKSKAERRERELDRAARRSEYKKHIQSLALGSSLSMPQDQLTVTDSETPSSWSLDDVDQDAMISLRKLSKRKAILHEGTFFSVLSAYVCNLSRTDENDPIHLDATQEHINWRVVIDATQQASGSWLRSKFNVRNKEQYIADHHGECRNATVTASANATSIPESVGLVVFECSQNMQEDQKRFSKLVANMPVRPLYQPGLLIVQWQDRTEASVFSALKMDKEALPFETVASVNMAADASDQTFISALRNALPWMRYQPHFEVSMEDPASSLFGVARELLSFIDYLLLQNIDEPRIIAQLVAAALHIMEKLQCAVLDDILASLQISSDDYSKITFDCSKANKIGDVGELLDWLVDILAESARSAHYLEPACDYFSKARQREEDSLVSLLSQFLSMIGRSVFECLCDIKTDVTQSERDTLQDITLRASKAFEEECVKTRSKLANFAKVEYEKNRSRPVHTKTEEDKEKEEMYSARYAALDSLTPSARVR</sequence>
<evidence type="ECO:0000313" key="2">
    <source>
        <dbReference type="Proteomes" id="UP001234202"/>
    </source>
</evidence>
<comment type="caution">
    <text evidence="1">The sequence shown here is derived from an EMBL/GenBank/DDBJ whole genome shotgun (WGS) entry which is preliminary data.</text>
</comment>
<organism evidence="1 2">
    <name type="scientific">Naganishia onofrii</name>
    <dbReference type="NCBI Taxonomy" id="1851511"/>
    <lineage>
        <taxon>Eukaryota</taxon>
        <taxon>Fungi</taxon>
        <taxon>Dikarya</taxon>
        <taxon>Basidiomycota</taxon>
        <taxon>Agaricomycotina</taxon>
        <taxon>Tremellomycetes</taxon>
        <taxon>Filobasidiales</taxon>
        <taxon>Filobasidiaceae</taxon>
        <taxon>Naganishia</taxon>
    </lineage>
</organism>
<name>A0ACC2XR42_9TREE</name>
<protein>
    <submittedName>
        <fullName evidence="1">Uncharacterized protein</fullName>
    </submittedName>
</protein>
<dbReference type="Proteomes" id="UP001234202">
    <property type="component" value="Unassembled WGS sequence"/>
</dbReference>
<dbReference type="EMBL" id="JASBWV010000007">
    <property type="protein sequence ID" value="KAJ9125835.1"/>
    <property type="molecule type" value="Genomic_DNA"/>
</dbReference>
<proteinExistence type="predicted"/>
<accession>A0ACC2XR42</accession>